<dbReference type="Gene3D" id="2.40.110.10">
    <property type="entry name" value="Butyryl-CoA Dehydrogenase, subunit A, domain 2"/>
    <property type="match status" value="1"/>
</dbReference>
<evidence type="ECO:0000313" key="10">
    <source>
        <dbReference type="EMBL" id="TKH10336.1"/>
    </source>
</evidence>
<dbReference type="InterPro" id="IPR009100">
    <property type="entry name" value="AcylCoA_DH/oxidase_NM_dom_sf"/>
</dbReference>
<dbReference type="EMBL" id="SZNT01000216">
    <property type="protein sequence ID" value="TKH10336.1"/>
    <property type="molecule type" value="Genomic_DNA"/>
</dbReference>
<dbReference type="InterPro" id="IPR037069">
    <property type="entry name" value="AcylCoA_DH/ox_N_sf"/>
</dbReference>
<evidence type="ECO:0000256" key="2">
    <source>
        <dbReference type="ARBA" id="ARBA00009347"/>
    </source>
</evidence>
<protein>
    <submittedName>
        <fullName evidence="10">Acyl-CoA dehydrogenase</fullName>
    </submittedName>
</protein>
<feature type="domain" description="Acyl-CoA oxidase/dehydrogenase middle" evidence="8">
    <location>
        <begin position="124"/>
        <end position="200"/>
    </location>
</feature>
<evidence type="ECO:0000259" key="8">
    <source>
        <dbReference type="Pfam" id="PF02770"/>
    </source>
</evidence>
<dbReference type="Gene3D" id="1.10.540.10">
    <property type="entry name" value="Acyl-CoA dehydrogenase/oxidase, N-terminal domain"/>
    <property type="match status" value="1"/>
</dbReference>
<keyword evidence="3 6" id="KW-0285">Flavoprotein</keyword>
<dbReference type="Pfam" id="PF02771">
    <property type="entry name" value="Acyl-CoA_dh_N"/>
    <property type="match status" value="1"/>
</dbReference>
<dbReference type="SUPFAM" id="SSF47203">
    <property type="entry name" value="Acyl-CoA dehydrogenase C-terminal domain-like"/>
    <property type="match status" value="1"/>
</dbReference>
<dbReference type="Proteomes" id="UP000309170">
    <property type="component" value="Unassembled WGS sequence"/>
</dbReference>
<comment type="similarity">
    <text evidence="2 6">Belongs to the acyl-CoA dehydrogenase family.</text>
</comment>
<dbReference type="InterPro" id="IPR046373">
    <property type="entry name" value="Acyl-CoA_Oxase/DH_mid-dom_sf"/>
</dbReference>
<comment type="cofactor">
    <cofactor evidence="1 6">
        <name>FAD</name>
        <dbReference type="ChEBI" id="CHEBI:57692"/>
    </cofactor>
</comment>
<reference evidence="10 11" key="1">
    <citation type="journal article" date="2019" name="Environ. Microbiol.">
        <title>An active ?-lactamase is a part of an orchestrated cell wall stress resistance network of Bacillus subtilis and related rhizosphere species.</title>
        <authorList>
            <person name="Bucher T."/>
            <person name="Keren-Paz A."/>
            <person name="Hausser J."/>
            <person name="Olender T."/>
            <person name="Cytryn E."/>
            <person name="Kolodkin-Gal I."/>
        </authorList>
    </citation>
    <scope>NUCLEOTIDE SEQUENCE [LARGE SCALE GENOMIC DNA]</scope>
    <source>
        <strain evidence="10 11">I4</strain>
    </source>
</reference>
<dbReference type="CDD" id="cd00567">
    <property type="entry name" value="ACAD"/>
    <property type="match status" value="1"/>
</dbReference>
<dbReference type="InterPro" id="IPR013786">
    <property type="entry name" value="AcylCoA_DH/ox_N"/>
</dbReference>
<dbReference type="GO" id="GO:0050660">
    <property type="term" value="F:flavin adenine dinucleotide binding"/>
    <property type="evidence" value="ECO:0007669"/>
    <property type="project" value="InterPro"/>
</dbReference>
<evidence type="ECO:0000256" key="6">
    <source>
        <dbReference type="RuleBase" id="RU362125"/>
    </source>
</evidence>
<dbReference type="AlphaFoldDB" id="A0A9X8ZGJ6"/>
<dbReference type="InterPro" id="IPR009075">
    <property type="entry name" value="AcylCo_DH/oxidase_C"/>
</dbReference>
<dbReference type="PANTHER" id="PTHR43884:SF20">
    <property type="entry name" value="ACYL-COA DEHYDROGENASE FADE28"/>
    <property type="match status" value="1"/>
</dbReference>
<comment type="caution">
    <text evidence="10">The sequence shown here is derived from an EMBL/GenBank/DDBJ whole genome shotgun (WGS) entry which is preliminary data.</text>
</comment>
<evidence type="ECO:0000256" key="3">
    <source>
        <dbReference type="ARBA" id="ARBA00022630"/>
    </source>
</evidence>
<name>A0A9X8ZGJ6_9BACI</name>
<gene>
    <name evidence="10" type="ORF">FC678_14950</name>
</gene>
<dbReference type="Gene3D" id="1.20.140.10">
    <property type="entry name" value="Butyryl-CoA Dehydrogenase, subunit A, domain 3"/>
    <property type="match status" value="1"/>
</dbReference>
<evidence type="ECO:0000256" key="5">
    <source>
        <dbReference type="ARBA" id="ARBA00023002"/>
    </source>
</evidence>
<evidence type="ECO:0000313" key="11">
    <source>
        <dbReference type="Proteomes" id="UP000309170"/>
    </source>
</evidence>
<evidence type="ECO:0000259" key="9">
    <source>
        <dbReference type="Pfam" id="PF02771"/>
    </source>
</evidence>
<accession>A0A9X8ZGJ6</accession>
<dbReference type="PANTHER" id="PTHR43884">
    <property type="entry name" value="ACYL-COA DEHYDROGENASE"/>
    <property type="match status" value="1"/>
</dbReference>
<feature type="domain" description="Acyl-CoA dehydrogenase/oxidase N-terminal" evidence="9">
    <location>
        <begin position="7"/>
        <end position="117"/>
    </location>
</feature>
<dbReference type="Pfam" id="PF00441">
    <property type="entry name" value="Acyl-CoA_dh_1"/>
    <property type="match status" value="1"/>
</dbReference>
<proteinExistence type="inferred from homology"/>
<dbReference type="InterPro" id="IPR006091">
    <property type="entry name" value="Acyl-CoA_Oxase/DH_mid-dom"/>
</dbReference>
<dbReference type="InterPro" id="IPR036250">
    <property type="entry name" value="AcylCo_DH-like_C"/>
</dbReference>
<evidence type="ECO:0000256" key="4">
    <source>
        <dbReference type="ARBA" id="ARBA00022827"/>
    </source>
</evidence>
<sequence length="378" mass="41774">MDFSLNQEQEMFRGYVRKYLDGAGQTKTARAYIEGETGSLRALFSGLAELGCTSINISEDYGGMGLGHLDLIPVLEETGRSLFPGLYLETNALAVPLLEKFGTEEQKGRYLAEISAGTKTFSLAWLEPGGSYGPSGINLEAKSLNGQLILSGVKTMVPDAELADHYIVLVRTGKGNRNEGITLLIVDRNETNLTLESQKNIDETRQLAALAFNDVEIPMDQVLGSMHQGWDAIQEGLLSFNAALSAVIVGCMEKVVEMAAEYAKIREQFGQPIGRFQAIKHRIVDMKMDLETARSLAYYANWALESDAEDRVQAISCARIFATKAFMRISSDNIQIHGGIGFTEEIDCHLFVKRARFYENYLGSTEQYYKQAATALGW</sequence>
<dbReference type="Pfam" id="PF02770">
    <property type="entry name" value="Acyl-CoA_dh_M"/>
    <property type="match status" value="1"/>
</dbReference>
<evidence type="ECO:0000259" key="7">
    <source>
        <dbReference type="Pfam" id="PF00441"/>
    </source>
</evidence>
<feature type="domain" description="Acyl-CoA dehydrogenase/oxidase C-terminal" evidence="7">
    <location>
        <begin position="228"/>
        <end position="369"/>
    </location>
</feature>
<keyword evidence="4 6" id="KW-0274">FAD</keyword>
<evidence type="ECO:0000256" key="1">
    <source>
        <dbReference type="ARBA" id="ARBA00001974"/>
    </source>
</evidence>
<keyword evidence="5 6" id="KW-0560">Oxidoreductase</keyword>
<organism evidence="10 11">
    <name type="scientific">Peribacillus simplex</name>
    <dbReference type="NCBI Taxonomy" id="1478"/>
    <lineage>
        <taxon>Bacteria</taxon>
        <taxon>Bacillati</taxon>
        <taxon>Bacillota</taxon>
        <taxon>Bacilli</taxon>
        <taxon>Bacillales</taxon>
        <taxon>Bacillaceae</taxon>
        <taxon>Peribacillus</taxon>
    </lineage>
</organism>
<dbReference type="SUPFAM" id="SSF56645">
    <property type="entry name" value="Acyl-CoA dehydrogenase NM domain-like"/>
    <property type="match status" value="1"/>
</dbReference>
<dbReference type="GO" id="GO:0003995">
    <property type="term" value="F:acyl-CoA dehydrogenase activity"/>
    <property type="evidence" value="ECO:0007669"/>
    <property type="project" value="TreeGrafter"/>
</dbReference>